<keyword evidence="4" id="KW-0798">TonB box</keyword>
<evidence type="ECO:0000259" key="6">
    <source>
        <dbReference type="Pfam" id="PF00593"/>
    </source>
</evidence>
<feature type="signal peptide" evidence="5">
    <location>
        <begin position="1"/>
        <end position="26"/>
    </location>
</feature>
<evidence type="ECO:0000256" key="4">
    <source>
        <dbReference type="RuleBase" id="RU003357"/>
    </source>
</evidence>
<proteinExistence type="inferred from homology"/>
<evidence type="ECO:0000259" key="7">
    <source>
        <dbReference type="Pfam" id="PF07715"/>
    </source>
</evidence>
<accession>A0ABQ3BSD1</accession>
<dbReference type="Gene3D" id="2.170.130.10">
    <property type="entry name" value="TonB-dependent receptor, plug domain"/>
    <property type="match status" value="1"/>
</dbReference>
<dbReference type="InterPro" id="IPR008969">
    <property type="entry name" value="CarboxyPept-like_regulatory"/>
</dbReference>
<gene>
    <name evidence="8" type="ORF">GCM10008088_17210</name>
</gene>
<dbReference type="Pfam" id="PF07715">
    <property type="entry name" value="Plug"/>
    <property type="match status" value="1"/>
</dbReference>
<dbReference type="Proteomes" id="UP000615593">
    <property type="component" value="Unassembled WGS sequence"/>
</dbReference>
<dbReference type="Pfam" id="PF13715">
    <property type="entry name" value="CarbopepD_reg_2"/>
    <property type="match status" value="1"/>
</dbReference>
<dbReference type="InterPro" id="IPR012910">
    <property type="entry name" value="Plug_dom"/>
</dbReference>
<dbReference type="PANTHER" id="PTHR40980">
    <property type="entry name" value="PLUG DOMAIN-CONTAINING PROTEIN"/>
    <property type="match status" value="1"/>
</dbReference>
<keyword evidence="3" id="KW-0998">Cell outer membrane</keyword>
<evidence type="ECO:0000313" key="8">
    <source>
        <dbReference type="EMBL" id="GGZ56188.1"/>
    </source>
</evidence>
<organism evidence="8 9">
    <name type="scientific">Mesonia mobilis</name>
    <dbReference type="NCBI Taxonomy" id="369791"/>
    <lineage>
        <taxon>Bacteria</taxon>
        <taxon>Pseudomonadati</taxon>
        <taxon>Bacteroidota</taxon>
        <taxon>Flavobacteriia</taxon>
        <taxon>Flavobacteriales</taxon>
        <taxon>Flavobacteriaceae</taxon>
        <taxon>Mesonia</taxon>
    </lineage>
</organism>
<feature type="domain" description="TonB-dependent receptor plug" evidence="7">
    <location>
        <begin position="142"/>
        <end position="234"/>
    </location>
</feature>
<comment type="subcellular location">
    <subcellularLocation>
        <location evidence="1 4">Cell outer membrane</location>
    </subcellularLocation>
</comment>
<reference evidence="9" key="1">
    <citation type="journal article" date="2019" name="Int. J. Syst. Evol. Microbiol.">
        <title>The Global Catalogue of Microorganisms (GCM) 10K type strain sequencing project: providing services to taxonomists for standard genome sequencing and annotation.</title>
        <authorList>
            <consortium name="The Broad Institute Genomics Platform"/>
            <consortium name="The Broad Institute Genome Sequencing Center for Infectious Disease"/>
            <person name="Wu L."/>
            <person name="Ma J."/>
        </authorList>
    </citation>
    <scope>NUCLEOTIDE SEQUENCE [LARGE SCALE GENOMIC DNA]</scope>
    <source>
        <strain evidence="9">KCTC 12708</strain>
    </source>
</reference>
<dbReference type="PANTHER" id="PTHR40980:SF5">
    <property type="entry name" value="TONB-DEPENDENT RECEPTOR"/>
    <property type="match status" value="1"/>
</dbReference>
<dbReference type="InterPro" id="IPR000531">
    <property type="entry name" value="Beta-barrel_TonB"/>
</dbReference>
<comment type="caution">
    <text evidence="8">The sequence shown here is derived from an EMBL/GenBank/DDBJ whole genome shotgun (WGS) entry which is preliminary data.</text>
</comment>
<dbReference type="InterPro" id="IPR037066">
    <property type="entry name" value="Plug_dom_sf"/>
</dbReference>
<name>A0ABQ3BSD1_9FLAO</name>
<dbReference type="SUPFAM" id="SSF56935">
    <property type="entry name" value="Porins"/>
    <property type="match status" value="1"/>
</dbReference>
<comment type="similarity">
    <text evidence="4">Belongs to the TonB-dependent receptor family.</text>
</comment>
<evidence type="ECO:0000256" key="1">
    <source>
        <dbReference type="ARBA" id="ARBA00004442"/>
    </source>
</evidence>
<keyword evidence="2 4" id="KW-0472">Membrane</keyword>
<dbReference type="InterPro" id="IPR036942">
    <property type="entry name" value="Beta-barrel_TonB_sf"/>
</dbReference>
<dbReference type="Gene3D" id="2.40.170.20">
    <property type="entry name" value="TonB-dependent receptor, beta-barrel domain"/>
    <property type="match status" value="1"/>
</dbReference>
<evidence type="ECO:0000256" key="2">
    <source>
        <dbReference type="ARBA" id="ARBA00023136"/>
    </source>
</evidence>
<dbReference type="SUPFAM" id="SSF49464">
    <property type="entry name" value="Carboxypeptidase regulatory domain-like"/>
    <property type="match status" value="1"/>
</dbReference>
<protein>
    <submittedName>
        <fullName evidence="8">Collagen-binding protein</fullName>
    </submittedName>
</protein>
<evidence type="ECO:0000256" key="3">
    <source>
        <dbReference type="ARBA" id="ARBA00023237"/>
    </source>
</evidence>
<dbReference type="Pfam" id="PF00593">
    <property type="entry name" value="TonB_dep_Rec_b-barrel"/>
    <property type="match status" value="1"/>
</dbReference>
<keyword evidence="5" id="KW-0732">Signal</keyword>
<feature type="domain" description="TonB-dependent receptor-like beta-barrel" evidence="6">
    <location>
        <begin position="452"/>
        <end position="898"/>
    </location>
</feature>
<keyword evidence="9" id="KW-1185">Reference proteome</keyword>
<evidence type="ECO:0000256" key="5">
    <source>
        <dbReference type="SAM" id="SignalP"/>
    </source>
</evidence>
<feature type="chain" id="PRO_5046066788" evidence="5">
    <location>
        <begin position="27"/>
        <end position="931"/>
    </location>
</feature>
<evidence type="ECO:0000313" key="9">
    <source>
        <dbReference type="Proteomes" id="UP000615593"/>
    </source>
</evidence>
<sequence>MQRKENEYMKTIFNILICLVSAASFAQGTGSISGLLTDKETGDQPLPFANVTIKGTTKGTTTDFDGLYQIENIEPGTYTLVFSFVGYETLEVPNVKVTANKVTEVNTGLGASAAALDEVLIKTVVARESETALLLEQKKAVEMKQSIGSQELAKKGVSDASTAVAKTSGISKQEGSKNIYVRGLGDRYNSTYLNGLPIPSNDPLYKNIDLGIFSTDIIEAIDIDKTYVTRNYGDFGGASINISSKDYRGDGFFEVKVGTGVNMNAIDVETFKQQDGPNFSGFYNQNPPKNALNGYNFDTSWELTERSPINTNLGLTGGKSFDLGEESRLSLFGHASFGNDFTYKEGVARGGVSTQGIARKDFDFESYDYSTGSTFMLNSVYKINNRHKINYNGLYINSTSQEHDEYYGTIDIFDEAANGGGIVRRSTFGRTQLLVNQLLGEHELKDNFNIDWGVTYNKLVDDIPDRMQNTLRPINDEGDLSIKTLSELSDANNHRYYQNLTEDEIAGRLSASLDFAKDKENNYKGKVTAGYQMRSKKSDFEATQYNFRLRNYNDPNDFPVVDFNNLDNFFTQENFNQNLFDIRTLFGGSSERPETYNGELTIHASFANFQYQFSKLTLIAGIRAELIEQNINWVTAIDPVGGNNELKEEQILPSLSLKYELNQKNNLKFAASKTYTLPQFVERAPFQYNDVTKTRFGNPDLYSSTNYNVDLKWEFFPNKSELISFGVFGKIIENPINEVTIASATNDISWVNSGDQATGIGAELEVRKDIFSIEKGENNLKQNLSFGTNISYLNTNQDFNQEKVSDETNYSVQFTEEEGPLTGASDWLVNADITFTNEFSENADLMATVAANYFSERFYAIGNNNRGGLADNDVFMLDFIVKANLTKNFGLGIAAKNLLDPTIEQYQQIQDVTVESYRKGRTFSFSATYKF</sequence>
<dbReference type="EMBL" id="BMWY01000004">
    <property type="protein sequence ID" value="GGZ56188.1"/>
    <property type="molecule type" value="Genomic_DNA"/>
</dbReference>
<dbReference type="Gene3D" id="2.60.40.1120">
    <property type="entry name" value="Carboxypeptidase-like, regulatory domain"/>
    <property type="match status" value="1"/>
</dbReference>
<keyword evidence="8" id="KW-0176">Collagen</keyword>